<name>A0A433BSH5_9FUNG</name>
<dbReference type="AlphaFoldDB" id="A0A433BSH5"/>
<sequence>MQNAEYSMLQGFLQGRRPPATGYDFLPYAFQTLKRPFHPVPSTDPLDIMQHHNAPPTSMEHKFEGFETFSVHDPKMVSTDTVSRRLLSQNVILYTRARGESRKQQIKFDTDKQGN</sequence>
<accession>A0A433BSH5</accession>
<reference evidence="1 2" key="1">
    <citation type="journal article" date="2018" name="New Phytol.">
        <title>Phylogenomics of Endogonaceae and evolution of mycorrhizas within Mucoromycota.</title>
        <authorList>
            <person name="Chang Y."/>
            <person name="Desiro A."/>
            <person name="Na H."/>
            <person name="Sandor L."/>
            <person name="Lipzen A."/>
            <person name="Clum A."/>
            <person name="Barry K."/>
            <person name="Grigoriev I.V."/>
            <person name="Martin F.M."/>
            <person name="Stajich J.E."/>
            <person name="Smith M.E."/>
            <person name="Bonito G."/>
            <person name="Spatafora J.W."/>
        </authorList>
    </citation>
    <scope>NUCLEOTIDE SEQUENCE [LARGE SCALE GENOMIC DNA]</scope>
    <source>
        <strain evidence="1 2">GMNB39</strain>
    </source>
</reference>
<protein>
    <submittedName>
        <fullName evidence="1">Uncharacterized protein</fullName>
    </submittedName>
</protein>
<dbReference type="EMBL" id="RBNI01013556">
    <property type="protein sequence ID" value="RUP29279.1"/>
    <property type="molecule type" value="Genomic_DNA"/>
</dbReference>
<dbReference type="Proteomes" id="UP000268093">
    <property type="component" value="Unassembled WGS sequence"/>
</dbReference>
<keyword evidence="2" id="KW-1185">Reference proteome</keyword>
<gene>
    <name evidence="1" type="ORF">BC936DRAFT_138685</name>
</gene>
<comment type="caution">
    <text evidence="1">The sequence shown here is derived from an EMBL/GenBank/DDBJ whole genome shotgun (WGS) entry which is preliminary data.</text>
</comment>
<organism evidence="1 2">
    <name type="scientific">Jimgerdemannia flammicorona</name>
    <dbReference type="NCBI Taxonomy" id="994334"/>
    <lineage>
        <taxon>Eukaryota</taxon>
        <taxon>Fungi</taxon>
        <taxon>Fungi incertae sedis</taxon>
        <taxon>Mucoromycota</taxon>
        <taxon>Mucoromycotina</taxon>
        <taxon>Endogonomycetes</taxon>
        <taxon>Endogonales</taxon>
        <taxon>Endogonaceae</taxon>
        <taxon>Jimgerdemannia</taxon>
    </lineage>
</organism>
<evidence type="ECO:0000313" key="2">
    <source>
        <dbReference type="Proteomes" id="UP000268093"/>
    </source>
</evidence>
<evidence type="ECO:0000313" key="1">
    <source>
        <dbReference type="EMBL" id="RUP29279.1"/>
    </source>
</evidence>
<proteinExistence type="predicted"/>